<keyword evidence="4" id="KW-1003">Cell membrane</keyword>
<dbReference type="PANTHER" id="PTHR43297:SF2">
    <property type="entry name" value="DIPEPTIDE TRANSPORT ATP-BINDING PROTEIN DPPD"/>
    <property type="match status" value="1"/>
</dbReference>
<evidence type="ECO:0000256" key="3">
    <source>
        <dbReference type="ARBA" id="ARBA00022448"/>
    </source>
</evidence>
<dbReference type="InterPro" id="IPR050388">
    <property type="entry name" value="ABC_Ni/Peptide_Import"/>
</dbReference>
<evidence type="ECO:0000313" key="9">
    <source>
        <dbReference type="EMBL" id="MBB5627140.1"/>
    </source>
</evidence>
<evidence type="ECO:0000256" key="4">
    <source>
        <dbReference type="ARBA" id="ARBA00022475"/>
    </source>
</evidence>
<keyword evidence="7" id="KW-0472">Membrane</keyword>
<reference evidence="9 10" key="1">
    <citation type="submission" date="2020-08" db="EMBL/GenBank/DDBJ databases">
        <title>Sequencing the genomes of 1000 actinobacteria strains.</title>
        <authorList>
            <person name="Klenk H.-P."/>
        </authorList>
    </citation>
    <scope>NUCLEOTIDE SEQUENCE [LARGE SCALE GENOMIC DNA]</scope>
    <source>
        <strain evidence="9 10">DSM 45790</strain>
    </source>
</reference>
<dbReference type="GO" id="GO:0005524">
    <property type="term" value="F:ATP binding"/>
    <property type="evidence" value="ECO:0007669"/>
    <property type="project" value="UniProtKB-KW"/>
</dbReference>
<keyword evidence="3" id="KW-0813">Transport</keyword>
<dbReference type="InterPro" id="IPR003593">
    <property type="entry name" value="AAA+_ATPase"/>
</dbReference>
<dbReference type="GO" id="GO:0015833">
    <property type="term" value="P:peptide transport"/>
    <property type="evidence" value="ECO:0007669"/>
    <property type="project" value="InterPro"/>
</dbReference>
<dbReference type="InterPro" id="IPR017871">
    <property type="entry name" value="ABC_transporter-like_CS"/>
</dbReference>
<dbReference type="AlphaFoldDB" id="A0A7W8Z496"/>
<evidence type="ECO:0000256" key="6">
    <source>
        <dbReference type="ARBA" id="ARBA00022840"/>
    </source>
</evidence>
<dbReference type="GO" id="GO:0016887">
    <property type="term" value="F:ATP hydrolysis activity"/>
    <property type="evidence" value="ECO:0007669"/>
    <property type="project" value="InterPro"/>
</dbReference>
<evidence type="ECO:0000256" key="7">
    <source>
        <dbReference type="ARBA" id="ARBA00023136"/>
    </source>
</evidence>
<dbReference type="Pfam" id="PF00005">
    <property type="entry name" value="ABC_tran"/>
    <property type="match status" value="1"/>
</dbReference>
<dbReference type="Proteomes" id="UP000588112">
    <property type="component" value="Unassembled WGS sequence"/>
</dbReference>
<evidence type="ECO:0000259" key="8">
    <source>
        <dbReference type="PROSITE" id="PS50893"/>
    </source>
</evidence>
<accession>A0A7W8Z496</accession>
<proteinExistence type="inferred from homology"/>
<evidence type="ECO:0000256" key="1">
    <source>
        <dbReference type="ARBA" id="ARBA00004202"/>
    </source>
</evidence>
<dbReference type="PROSITE" id="PS00211">
    <property type="entry name" value="ABC_TRANSPORTER_1"/>
    <property type="match status" value="1"/>
</dbReference>
<sequence length="349" mass="36019">MSGVTGGAADGVTGGSASGTAGGAAGGAAAAPVLEVRDLRVEAGGVPVVRGVSLDVAAGRRLGVVGESGCGKTLTALAVMGLLRPPVRVAGGEVVLGGTDLLRLSRRRLDRVRGRRVSMIYQDPGTSLNPLMTVGAQIVEAIRLHHDVGRARAAGRAGDLLAEVGVPRHRAGAYPHELSGGMRQRVVIAMALGGEPDVLLCDEPTTALDVTTQAQVLDLIDRICRERGLAAVLITHDLGVAAGFCDEIAVMYAGRVVERAATDRLYAGPRHPYGRALLAATVDLTTPLDVPIPAIPGQPPPPESLHQSCDFRPRCPLAVDRCGEPVALRQVGDALVRCVRAEEAEAADA</sequence>
<name>A0A7W8Z496_9ACTN</name>
<keyword evidence="6 9" id="KW-0067">ATP-binding</keyword>
<dbReference type="Gene3D" id="3.40.50.300">
    <property type="entry name" value="P-loop containing nucleotide triphosphate hydrolases"/>
    <property type="match status" value="1"/>
</dbReference>
<dbReference type="InterPro" id="IPR027417">
    <property type="entry name" value="P-loop_NTPase"/>
</dbReference>
<comment type="subcellular location">
    <subcellularLocation>
        <location evidence="1">Cell membrane</location>
        <topology evidence="1">Peripheral membrane protein</topology>
    </subcellularLocation>
</comment>
<dbReference type="InterPro" id="IPR003439">
    <property type="entry name" value="ABC_transporter-like_ATP-bd"/>
</dbReference>
<dbReference type="PANTHER" id="PTHR43297">
    <property type="entry name" value="OLIGOPEPTIDE TRANSPORT ATP-BINDING PROTEIN APPD"/>
    <property type="match status" value="1"/>
</dbReference>
<dbReference type="SUPFAM" id="SSF52540">
    <property type="entry name" value="P-loop containing nucleoside triphosphate hydrolases"/>
    <property type="match status" value="1"/>
</dbReference>
<comment type="caution">
    <text evidence="9">The sequence shown here is derived from an EMBL/GenBank/DDBJ whole genome shotgun (WGS) entry which is preliminary data.</text>
</comment>
<protein>
    <submittedName>
        <fullName evidence="9">Oligopeptide/dipeptide ABC transporter ATP-binding protein</fullName>
    </submittedName>
</protein>
<evidence type="ECO:0000313" key="10">
    <source>
        <dbReference type="Proteomes" id="UP000588112"/>
    </source>
</evidence>
<dbReference type="CDD" id="cd03257">
    <property type="entry name" value="ABC_NikE_OppD_transporters"/>
    <property type="match status" value="1"/>
</dbReference>
<dbReference type="Pfam" id="PF08352">
    <property type="entry name" value="oligo_HPY"/>
    <property type="match status" value="1"/>
</dbReference>
<gene>
    <name evidence="9" type="ORF">BJ981_002839</name>
</gene>
<evidence type="ECO:0000256" key="5">
    <source>
        <dbReference type="ARBA" id="ARBA00022741"/>
    </source>
</evidence>
<dbReference type="SMART" id="SM00382">
    <property type="entry name" value="AAA"/>
    <property type="match status" value="1"/>
</dbReference>
<comment type="similarity">
    <text evidence="2">Belongs to the ABC transporter superfamily.</text>
</comment>
<dbReference type="NCBIfam" id="TIGR01727">
    <property type="entry name" value="oligo_HPY"/>
    <property type="match status" value="1"/>
</dbReference>
<dbReference type="GO" id="GO:0005886">
    <property type="term" value="C:plasma membrane"/>
    <property type="evidence" value="ECO:0007669"/>
    <property type="project" value="UniProtKB-SubCell"/>
</dbReference>
<feature type="domain" description="ABC transporter" evidence="8">
    <location>
        <begin position="34"/>
        <end position="278"/>
    </location>
</feature>
<organism evidence="9 10">
    <name type="scientific">Sphaerisporangium krabiense</name>
    <dbReference type="NCBI Taxonomy" id="763782"/>
    <lineage>
        <taxon>Bacteria</taxon>
        <taxon>Bacillati</taxon>
        <taxon>Actinomycetota</taxon>
        <taxon>Actinomycetes</taxon>
        <taxon>Streptosporangiales</taxon>
        <taxon>Streptosporangiaceae</taxon>
        <taxon>Sphaerisporangium</taxon>
    </lineage>
</organism>
<keyword evidence="10" id="KW-1185">Reference proteome</keyword>
<dbReference type="PROSITE" id="PS50893">
    <property type="entry name" value="ABC_TRANSPORTER_2"/>
    <property type="match status" value="1"/>
</dbReference>
<dbReference type="InterPro" id="IPR013563">
    <property type="entry name" value="Oligopep_ABC_C"/>
</dbReference>
<dbReference type="EMBL" id="JACHBR010000001">
    <property type="protein sequence ID" value="MBB5627140.1"/>
    <property type="molecule type" value="Genomic_DNA"/>
</dbReference>
<dbReference type="RefSeq" id="WP_184611582.1">
    <property type="nucleotide sequence ID" value="NZ_BOOS01000048.1"/>
</dbReference>
<keyword evidence="5" id="KW-0547">Nucleotide-binding</keyword>
<dbReference type="FunFam" id="3.40.50.300:FF:000016">
    <property type="entry name" value="Oligopeptide ABC transporter ATP-binding component"/>
    <property type="match status" value="1"/>
</dbReference>
<evidence type="ECO:0000256" key="2">
    <source>
        <dbReference type="ARBA" id="ARBA00005417"/>
    </source>
</evidence>